<keyword evidence="2" id="KW-0067">ATP-binding</keyword>
<reference evidence="5 6" key="1">
    <citation type="journal article" date="2016" name="Nat. Commun.">
        <title>Thousands of microbial genomes shed light on interconnected biogeochemical processes in an aquifer system.</title>
        <authorList>
            <person name="Anantharaman K."/>
            <person name="Brown C.T."/>
            <person name="Hug L.A."/>
            <person name="Sharon I."/>
            <person name="Castelle C.J."/>
            <person name="Probst A.J."/>
            <person name="Thomas B.C."/>
            <person name="Singh A."/>
            <person name="Wilkins M.J."/>
            <person name="Karaoz U."/>
            <person name="Brodie E.L."/>
            <person name="Williams K.H."/>
            <person name="Hubbard S.S."/>
            <person name="Banfield J.F."/>
        </authorList>
    </citation>
    <scope>NUCLEOTIDE SEQUENCE [LARGE SCALE GENOMIC DNA]</scope>
</reference>
<dbReference type="PANTHER" id="PTHR30580:SF0">
    <property type="entry name" value="PRIMOSOMAL PROTEIN N"/>
    <property type="match status" value="1"/>
</dbReference>
<dbReference type="EMBL" id="MFBJ01000053">
    <property type="protein sequence ID" value="OGD95552.1"/>
    <property type="molecule type" value="Genomic_DNA"/>
</dbReference>
<dbReference type="PANTHER" id="PTHR30580">
    <property type="entry name" value="PRIMOSOMAL PROTEIN N"/>
    <property type="match status" value="1"/>
</dbReference>
<dbReference type="Gene3D" id="3.40.50.300">
    <property type="entry name" value="P-loop containing nucleotide triphosphate hydrolases"/>
    <property type="match status" value="1"/>
</dbReference>
<dbReference type="GO" id="GO:0005524">
    <property type="term" value="F:ATP binding"/>
    <property type="evidence" value="ECO:0007669"/>
    <property type="project" value="UniProtKB-KW"/>
</dbReference>
<evidence type="ECO:0000256" key="1">
    <source>
        <dbReference type="ARBA" id="ARBA00022741"/>
    </source>
</evidence>
<proteinExistence type="predicted"/>
<evidence type="ECO:0000313" key="5">
    <source>
        <dbReference type="EMBL" id="OGD95552.1"/>
    </source>
</evidence>
<accession>A0A1F5GUI1</accession>
<dbReference type="InterPro" id="IPR042115">
    <property type="entry name" value="PriA_3primeBD_sf"/>
</dbReference>
<sequence>MYADVIVLSYQPPEIDFYTYEIPQSLEENLKVGQLVQIPFGARNPLGLVVKIKNQKPEGIRTRPILSIYFPTPLLLPYQIELIKWMAFYYHAPVVNCLETMLPEISRKQLTVHSSQLIEKSVNREPSTVNQTIVLVPSINRIPETMAQFPQAKNHVIYHNQMKTSEIFAAWLKILNCDADYIFGSRIAIFTPCPNIEKIIIFDEHDRAYKDERSPYFDTLTVAEKIQSLTDAKLKIYDSSPKTTTYFNHQKEIVLEAKNRILPKVKIVSMIEEKNKGNKSPISDYLSDAITSTYKKGGKSLLFLNKKIESGQIYCNACAHQTFTKSAPQLCPNCKSSDIFYYSLNISSLSNLVRLLIPNIAIKLIAEGIDSTIANAPVQIATSSIFYAQNVEKFDLVCHIAVDYVANIPDFNSYEKVYAQITDLKKLTKKNGMLILQTHNPQSNLVLTTAESDFGNFYQKHLKDRKILSYPPYSLLVKLTIKGKNLQKISQQAQSLVDQLKKTGLAKNEKVFFLGPYQPIFGGKTPKYNIIIKKPITNYSLAQRQKEISDLYAYFDKITRDFTIIVEPLSLN</sequence>
<dbReference type="Pfam" id="PF17764">
    <property type="entry name" value="PriA_3primeBD"/>
    <property type="match status" value="1"/>
</dbReference>
<dbReference type="InterPro" id="IPR027417">
    <property type="entry name" value="P-loop_NTPase"/>
</dbReference>
<comment type="caution">
    <text evidence="5">The sequence shown here is derived from an EMBL/GenBank/DDBJ whole genome shotgun (WGS) entry which is preliminary data.</text>
</comment>
<organism evidence="5 6">
    <name type="scientific">Candidatus Curtissbacteria bacterium RIFCSPHIGHO2_12_FULL_38_9b</name>
    <dbReference type="NCBI Taxonomy" id="1797720"/>
    <lineage>
        <taxon>Bacteria</taxon>
        <taxon>Candidatus Curtissiibacteriota</taxon>
    </lineage>
</organism>
<keyword evidence="3" id="KW-0238">DNA-binding</keyword>
<dbReference type="GO" id="GO:0006310">
    <property type="term" value="P:DNA recombination"/>
    <property type="evidence" value="ECO:0007669"/>
    <property type="project" value="TreeGrafter"/>
</dbReference>
<name>A0A1F5GUI1_9BACT</name>
<protein>
    <recommendedName>
        <fullName evidence="4">Primosomal protein N' 3' DNA-binding domain-containing protein</fullName>
    </recommendedName>
</protein>
<feature type="domain" description="Primosomal protein N' 3' DNA-binding" evidence="4">
    <location>
        <begin position="17"/>
        <end position="103"/>
    </location>
</feature>
<gene>
    <name evidence="5" type="ORF">A3F02_01125</name>
</gene>
<dbReference type="Gene3D" id="3.40.1440.60">
    <property type="entry name" value="PriA, 3(prime) DNA-binding domain"/>
    <property type="match status" value="1"/>
</dbReference>
<dbReference type="InterPro" id="IPR041222">
    <property type="entry name" value="PriA_3primeBD"/>
</dbReference>
<evidence type="ECO:0000256" key="3">
    <source>
        <dbReference type="ARBA" id="ARBA00023125"/>
    </source>
</evidence>
<dbReference type="GO" id="GO:0043138">
    <property type="term" value="F:3'-5' DNA helicase activity"/>
    <property type="evidence" value="ECO:0007669"/>
    <property type="project" value="TreeGrafter"/>
</dbReference>
<dbReference type="Proteomes" id="UP000176666">
    <property type="component" value="Unassembled WGS sequence"/>
</dbReference>
<evidence type="ECO:0000256" key="2">
    <source>
        <dbReference type="ARBA" id="ARBA00022840"/>
    </source>
</evidence>
<dbReference type="GO" id="GO:0003677">
    <property type="term" value="F:DNA binding"/>
    <property type="evidence" value="ECO:0007669"/>
    <property type="project" value="UniProtKB-KW"/>
</dbReference>
<dbReference type="GO" id="GO:0006302">
    <property type="term" value="P:double-strand break repair"/>
    <property type="evidence" value="ECO:0007669"/>
    <property type="project" value="TreeGrafter"/>
</dbReference>
<evidence type="ECO:0000313" key="6">
    <source>
        <dbReference type="Proteomes" id="UP000176666"/>
    </source>
</evidence>
<dbReference type="GO" id="GO:0006270">
    <property type="term" value="P:DNA replication initiation"/>
    <property type="evidence" value="ECO:0007669"/>
    <property type="project" value="TreeGrafter"/>
</dbReference>
<dbReference type="AlphaFoldDB" id="A0A1F5GUI1"/>
<evidence type="ECO:0000259" key="4">
    <source>
        <dbReference type="Pfam" id="PF17764"/>
    </source>
</evidence>
<keyword evidence="1" id="KW-0547">Nucleotide-binding</keyword>